<accession>A0A507CD52</accession>
<dbReference type="GO" id="GO:0005774">
    <property type="term" value="C:vacuolar membrane"/>
    <property type="evidence" value="ECO:0007669"/>
    <property type="project" value="UniProtKB-SubCell"/>
</dbReference>
<evidence type="ECO:0000256" key="6">
    <source>
        <dbReference type="ARBA" id="ARBA00022837"/>
    </source>
</evidence>
<dbReference type="GO" id="GO:0012505">
    <property type="term" value="C:endomembrane system"/>
    <property type="evidence" value="ECO:0007669"/>
    <property type="project" value="UniProtKB-SubCell"/>
</dbReference>
<dbReference type="NCBIfam" id="TIGR00846">
    <property type="entry name" value="caca2"/>
    <property type="match status" value="1"/>
</dbReference>
<evidence type="ECO:0000256" key="8">
    <source>
        <dbReference type="ARBA" id="ARBA00023065"/>
    </source>
</evidence>
<evidence type="ECO:0000256" key="5">
    <source>
        <dbReference type="ARBA" id="ARBA00022692"/>
    </source>
</evidence>
<reference evidence="12 13" key="1">
    <citation type="journal article" date="2019" name="Sci. Rep.">
        <title>Comparative genomics of chytrid fungi reveal insights into the obligate biotrophic and pathogenic lifestyle of Synchytrium endobioticum.</title>
        <authorList>
            <person name="van de Vossenberg B.T.L.H."/>
            <person name="Warris S."/>
            <person name="Nguyen H.D.T."/>
            <person name="van Gent-Pelzer M.P.E."/>
            <person name="Joly D.L."/>
            <person name="van de Geest H.C."/>
            <person name="Bonants P.J.M."/>
            <person name="Smith D.S."/>
            <person name="Levesque C.A."/>
            <person name="van der Lee T.A.J."/>
        </authorList>
    </citation>
    <scope>NUCLEOTIDE SEQUENCE [LARGE SCALE GENOMIC DNA]</scope>
    <source>
        <strain evidence="12 13">JEL517</strain>
    </source>
</reference>
<evidence type="ECO:0000313" key="12">
    <source>
        <dbReference type="EMBL" id="TPX35976.1"/>
    </source>
</evidence>
<feature type="transmembrane region" description="Helical" evidence="10">
    <location>
        <begin position="388"/>
        <end position="415"/>
    </location>
</feature>
<evidence type="ECO:0000256" key="1">
    <source>
        <dbReference type="ARBA" id="ARBA00004127"/>
    </source>
</evidence>
<feature type="transmembrane region" description="Helical" evidence="10">
    <location>
        <begin position="421"/>
        <end position="442"/>
    </location>
</feature>
<dbReference type="GeneID" id="42003037"/>
<feature type="transmembrane region" description="Helical" evidence="10">
    <location>
        <begin position="134"/>
        <end position="153"/>
    </location>
</feature>
<dbReference type="PANTHER" id="PTHR31503:SF22">
    <property type="entry name" value="VACUOLAR CALCIUM ION TRANSPORTER"/>
    <property type="match status" value="1"/>
</dbReference>
<keyword evidence="9 10" id="KW-0472">Membrane</keyword>
<dbReference type="InterPro" id="IPR004798">
    <property type="entry name" value="CAX-like"/>
</dbReference>
<dbReference type="EMBL" id="QEAO01000006">
    <property type="protein sequence ID" value="TPX35976.1"/>
    <property type="molecule type" value="Genomic_DNA"/>
</dbReference>
<dbReference type="GO" id="GO:0015369">
    <property type="term" value="F:calcium:proton antiporter activity"/>
    <property type="evidence" value="ECO:0007669"/>
    <property type="project" value="UniProtKB-UniRule"/>
</dbReference>
<dbReference type="InterPro" id="IPR004713">
    <property type="entry name" value="CaH_exchang"/>
</dbReference>
<dbReference type="Gene3D" id="1.20.1420.30">
    <property type="entry name" value="NCX, central ion-binding region"/>
    <property type="match status" value="2"/>
</dbReference>
<keyword evidence="8 10" id="KW-0406">Ion transport</keyword>
<evidence type="ECO:0000313" key="13">
    <source>
        <dbReference type="Proteomes" id="UP000319731"/>
    </source>
</evidence>
<feature type="transmembrane region" description="Helical" evidence="10">
    <location>
        <begin position="272"/>
        <end position="289"/>
    </location>
</feature>
<feature type="transmembrane region" description="Helical" evidence="10">
    <location>
        <begin position="358"/>
        <end position="381"/>
    </location>
</feature>
<keyword evidence="13" id="KW-1185">Reference proteome</keyword>
<protein>
    <recommendedName>
        <fullName evidence="10">Vacuolar calcium ion transporter</fullName>
    </recommendedName>
</protein>
<dbReference type="Pfam" id="PF01699">
    <property type="entry name" value="Na_Ca_ex"/>
    <property type="match status" value="2"/>
</dbReference>
<dbReference type="STRING" id="1806994.A0A507CD52"/>
<comment type="similarity">
    <text evidence="2 10">Belongs to the Ca(2+):cation antiporter (CaCA) (TC 2.A.19) family.</text>
</comment>
<evidence type="ECO:0000256" key="9">
    <source>
        <dbReference type="ARBA" id="ARBA00023136"/>
    </source>
</evidence>
<feature type="domain" description="Sodium/calcium exchanger membrane region" evidence="11">
    <location>
        <begin position="134"/>
        <end position="289"/>
    </location>
</feature>
<evidence type="ECO:0000259" key="11">
    <source>
        <dbReference type="Pfam" id="PF01699"/>
    </source>
</evidence>
<sequence length="470" mass="50522">MSTTGSPQPYATRTQSNLVARGTFRESVPNARRPSVALVGENHPLLAPNGMIGSIAVEPTWTESLKQAILGSGLNVLLVRMRLVTTIGPRELFLGFVPVDKSQLRCNDLFNVSSIPICIPLGVLSAKLEWPEYATFFLNFFAIIPLAGLLGFCTEEVALRAGQTIGGLINATLGNAVELIVGIFALREGLINVVQASLLGSILSNLLLVTGFCFFFGGLKYHTQSFNTTAAQTSASLMALTVFAYLIPAAYVMQASSEDPDTLKHVESLSRATAIILLIIYVCFLVFQLHTHTAIFNDTTQHHDTANDADDDEEESPTLNFKFAIVLLLIVTILISVCADLLVGSIEGLTSKLGLTQSFVGIVLLPIVGNAAEHYTAVLCAIKNKMNLAISVAVGSSMQIALMVTPFLVLLGWVLDQPLTLAFPPFSSVTIFVAVFVVNSLIQDGESNWIEGSMLLAAYCILAVAFFYIA</sequence>
<organism evidence="12 13">
    <name type="scientific">Synchytrium microbalum</name>
    <dbReference type="NCBI Taxonomy" id="1806994"/>
    <lineage>
        <taxon>Eukaryota</taxon>
        <taxon>Fungi</taxon>
        <taxon>Fungi incertae sedis</taxon>
        <taxon>Chytridiomycota</taxon>
        <taxon>Chytridiomycota incertae sedis</taxon>
        <taxon>Chytridiomycetes</taxon>
        <taxon>Synchytriales</taxon>
        <taxon>Synchytriaceae</taxon>
        <taxon>Synchytrium</taxon>
    </lineage>
</organism>
<keyword evidence="3 10" id="KW-0813">Transport</keyword>
<feature type="transmembrane region" description="Helical" evidence="10">
    <location>
        <begin position="165"/>
        <end position="186"/>
    </location>
</feature>
<comment type="caution">
    <text evidence="10">Lacks conserved residue(s) required for the propagation of feature annotation.</text>
</comment>
<keyword evidence="5 10" id="KW-0812">Transmembrane</keyword>
<evidence type="ECO:0000256" key="10">
    <source>
        <dbReference type="RuleBase" id="RU365028"/>
    </source>
</evidence>
<evidence type="ECO:0000256" key="3">
    <source>
        <dbReference type="ARBA" id="ARBA00022448"/>
    </source>
</evidence>
<feature type="transmembrane region" description="Helical" evidence="10">
    <location>
        <begin position="198"/>
        <end position="219"/>
    </location>
</feature>
<dbReference type="AlphaFoldDB" id="A0A507CD52"/>
<keyword evidence="7 10" id="KW-1133">Transmembrane helix</keyword>
<feature type="transmembrane region" description="Helical" evidence="10">
    <location>
        <begin position="449"/>
        <end position="469"/>
    </location>
</feature>
<dbReference type="InterPro" id="IPR044880">
    <property type="entry name" value="NCX_ion-bd_dom_sf"/>
</dbReference>
<dbReference type="Proteomes" id="UP000319731">
    <property type="component" value="Unassembled WGS sequence"/>
</dbReference>
<feature type="domain" description="Sodium/calcium exchanger membrane region" evidence="11">
    <location>
        <begin position="324"/>
        <end position="467"/>
    </location>
</feature>
<evidence type="ECO:0000256" key="4">
    <source>
        <dbReference type="ARBA" id="ARBA00022568"/>
    </source>
</evidence>
<feature type="transmembrane region" description="Helical" evidence="10">
    <location>
        <begin position="323"/>
        <end position="346"/>
    </location>
</feature>
<proteinExistence type="inferred from homology"/>
<comment type="caution">
    <text evidence="12">The sequence shown here is derived from an EMBL/GenBank/DDBJ whole genome shotgun (WGS) entry which is preliminary data.</text>
</comment>
<feature type="transmembrane region" description="Helical" evidence="10">
    <location>
        <begin position="231"/>
        <end position="252"/>
    </location>
</feature>
<keyword evidence="6 10" id="KW-0106">Calcium</keyword>
<keyword evidence="10" id="KW-0926">Vacuole</keyword>
<evidence type="ECO:0000256" key="2">
    <source>
        <dbReference type="ARBA" id="ARBA00008170"/>
    </source>
</evidence>
<dbReference type="GO" id="GO:0006874">
    <property type="term" value="P:intracellular calcium ion homeostasis"/>
    <property type="evidence" value="ECO:0007669"/>
    <property type="project" value="TreeGrafter"/>
</dbReference>
<keyword evidence="10" id="KW-0050">Antiport</keyword>
<gene>
    <name evidence="12" type="ORF">SmJEL517_g01812</name>
</gene>
<comment type="function">
    <text evidence="10">Has a role in promoting intracellular calcium ion sequestration via the exchange of calcium ions for hydrogen ions across the vacuolar membrane. Involved also in manganese ion homeostasis via its uptake into the vacuole.</text>
</comment>
<comment type="subcellular location">
    <subcellularLocation>
        <location evidence="1">Endomembrane system</location>
        <topology evidence="1">Multi-pass membrane protein</topology>
    </subcellularLocation>
    <subcellularLocation>
        <location evidence="10">Vacuole membrane</location>
    </subcellularLocation>
</comment>
<keyword evidence="4 10" id="KW-0109">Calcium transport</keyword>
<evidence type="ECO:0000256" key="7">
    <source>
        <dbReference type="ARBA" id="ARBA00022989"/>
    </source>
</evidence>
<dbReference type="InterPro" id="IPR004837">
    <property type="entry name" value="NaCa_Exmemb"/>
</dbReference>
<dbReference type="NCBIfam" id="TIGR00378">
    <property type="entry name" value="cax"/>
    <property type="match status" value="1"/>
</dbReference>
<dbReference type="PANTHER" id="PTHR31503">
    <property type="entry name" value="VACUOLAR CALCIUM ION TRANSPORTER"/>
    <property type="match status" value="1"/>
</dbReference>
<dbReference type="OrthoDB" id="1699231at2759"/>
<dbReference type="RefSeq" id="XP_031026361.1">
    <property type="nucleotide sequence ID" value="XM_031167740.1"/>
</dbReference>
<name>A0A507CD52_9FUNG</name>